<proteinExistence type="predicted"/>
<dbReference type="InterPro" id="IPR050177">
    <property type="entry name" value="Lipid_A_modif_metabolic_enz"/>
</dbReference>
<dbReference type="EMBL" id="CALNXI010000467">
    <property type="protein sequence ID" value="CAH3027701.1"/>
    <property type="molecule type" value="Genomic_DNA"/>
</dbReference>
<comment type="caution">
    <text evidence="2">The sequence shown here is derived from an EMBL/GenBank/DDBJ whole genome shotgun (WGS) entry which is preliminary data.</text>
</comment>
<gene>
    <name evidence="2" type="ORF">PEVE_00032196</name>
</gene>
<dbReference type="SUPFAM" id="SSF51735">
    <property type="entry name" value="NAD(P)-binding Rossmann-fold domains"/>
    <property type="match status" value="1"/>
</dbReference>
<dbReference type="PANTHER" id="PTHR43245:SF23">
    <property type="entry name" value="NAD(P)-BINDING DOMAIN-CONTAINING PROTEIN"/>
    <property type="match status" value="1"/>
</dbReference>
<protein>
    <recommendedName>
        <fullName evidence="1">NAD-dependent epimerase/dehydratase domain-containing protein</fullName>
    </recommendedName>
</protein>
<keyword evidence="3" id="KW-1185">Reference proteome</keyword>
<dbReference type="Pfam" id="PF01370">
    <property type="entry name" value="Epimerase"/>
    <property type="match status" value="1"/>
</dbReference>
<dbReference type="InterPro" id="IPR036291">
    <property type="entry name" value="NAD(P)-bd_dom_sf"/>
</dbReference>
<evidence type="ECO:0000313" key="2">
    <source>
        <dbReference type="EMBL" id="CAH3027701.1"/>
    </source>
</evidence>
<evidence type="ECO:0000259" key="1">
    <source>
        <dbReference type="Pfam" id="PF01370"/>
    </source>
</evidence>
<dbReference type="Gene3D" id="3.40.50.720">
    <property type="entry name" value="NAD(P)-binding Rossmann-like Domain"/>
    <property type="match status" value="1"/>
</dbReference>
<accession>A0ABN8MG59</accession>
<dbReference type="Proteomes" id="UP001159427">
    <property type="component" value="Unassembled WGS sequence"/>
</dbReference>
<dbReference type="InterPro" id="IPR001509">
    <property type="entry name" value="Epimerase_deHydtase"/>
</dbReference>
<reference evidence="2 3" key="1">
    <citation type="submission" date="2022-05" db="EMBL/GenBank/DDBJ databases">
        <authorList>
            <consortium name="Genoscope - CEA"/>
            <person name="William W."/>
        </authorList>
    </citation>
    <scope>NUCLEOTIDE SEQUENCE [LARGE SCALE GENOMIC DNA]</scope>
</reference>
<name>A0ABN8MG59_9CNID</name>
<dbReference type="PANTHER" id="PTHR43245">
    <property type="entry name" value="BIFUNCTIONAL POLYMYXIN RESISTANCE PROTEIN ARNA"/>
    <property type="match status" value="1"/>
</dbReference>
<dbReference type="CDD" id="cd08946">
    <property type="entry name" value="SDR_e"/>
    <property type="match status" value="1"/>
</dbReference>
<evidence type="ECO:0000313" key="3">
    <source>
        <dbReference type="Proteomes" id="UP001159427"/>
    </source>
</evidence>
<feature type="domain" description="NAD-dependent epimerase/dehydratase" evidence="1">
    <location>
        <begin position="14"/>
        <end position="241"/>
    </location>
</feature>
<sequence length="322" mass="34908">MNCNGNSVESTKRVLVTGGAGYLGSTLVPILLQRGYQVVVYDKFMWGAGSLLAHVGNPHLEIVPGDILDKGLLAEHMSTCDAVIHLAAIVGYPACEKNKAEAVQTNQQGTKNVVDSLAPNQQLVYASTGSCYGAVLNGLCAEDTPISPLTLYGSTKAAGERMVIQAGGVALRLATVFGVSPRLRLDLLVNDLTEKAVRLRHFGLYQGEFRRTFLHVKDAAKAFVFAMENYKRMAGQAFNVGDENMNLSKSDVARIIQQCVPGCVITENTTGEDKDKRDYEVSYKKIQALGFHATISVEEGVQELLKLLPCLSNDEIEKARNV</sequence>
<organism evidence="2 3">
    <name type="scientific">Porites evermanni</name>
    <dbReference type="NCBI Taxonomy" id="104178"/>
    <lineage>
        <taxon>Eukaryota</taxon>
        <taxon>Metazoa</taxon>
        <taxon>Cnidaria</taxon>
        <taxon>Anthozoa</taxon>
        <taxon>Hexacorallia</taxon>
        <taxon>Scleractinia</taxon>
        <taxon>Fungiina</taxon>
        <taxon>Poritidae</taxon>
        <taxon>Porites</taxon>
    </lineage>
</organism>